<dbReference type="PANTHER" id="PTHR11557">
    <property type="entry name" value="PORPHOBILINOGEN DEAMINASE"/>
    <property type="match status" value="1"/>
</dbReference>
<dbReference type="HAMAP" id="MF_00260">
    <property type="entry name" value="Porphobil_deam"/>
    <property type="match status" value="1"/>
</dbReference>
<evidence type="ECO:0000256" key="3">
    <source>
        <dbReference type="ARBA" id="ARBA00011245"/>
    </source>
</evidence>
<evidence type="ECO:0000256" key="6">
    <source>
        <dbReference type="ARBA" id="ARBA00048169"/>
    </source>
</evidence>
<comment type="cofactor">
    <cofactor evidence="7">
        <name>dipyrromethane</name>
        <dbReference type="ChEBI" id="CHEBI:60342"/>
    </cofactor>
    <text evidence="7">Binds 1 dipyrromethane group covalently.</text>
</comment>
<dbReference type="GO" id="GO:0005737">
    <property type="term" value="C:cytoplasm"/>
    <property type="evidence" value="ECO:0007669"/>
    <property type="project" value="UniProtKB-UniRule"/>
</dbReference>
<evidence type="ECO:0000256" key="7">
    <source>
        <dbReference type="HAMAP-Rule" id="MF_00260"/>
    </source>
</evidence>
<dbReference type="FunFam" id="3.40.190.10:FF:000005">
    <property type="entry name" value="Porphobilinogen deaminase"/>
    <property type="match status" value="1"/>
</dbReference>
<organism evidence="10 11">
    <name type="scientific">Clostridium vincentii</name>
    <dbReference type="NCBI Taxonomy" id="52704"/>
    <lineage>
        <taxon>Bacteria</taxon>
        <taxon>Bacillati</taxon>
        <taxon>Bacillota</taxon>
        <taxon>Clostridia</taxon>
        <taxon>Eubacteriales</taxon>
        <taxon>Clostridiaceae</taxon>
        <taxon>Clostridium</taxon>
    </lineage>
</organism>
<dbReference type="RefSeq" id="WP_106059848.1">
    <property type="nucleotide sequence ID" value="NZ_PVXQ01000018.1"/>
</dbReference>
<dbReference type="InterPro" id="IPR022417">
    <property type="entry name" value="Porphobilin_deaminase_N"/>
</dbReference>
<feature type="modified residue" description="S-(dipyrrolylmethanemethyl)cysteine" evidence="7">
    <location>
        <position position="241"/>
    </location>
</feature>
<evidence type="ECO:0000259" key="9">
    <source>
        <dbReference type="Pfam" id="PF03900"/>
    </source>
</evidence>
<dbReference type="InterPro" id="IPR000860">
    <property type="entry name" value="HemC"/>
</dbReference>
<name>A0A2T0BEF3_9CLOT</name>
<comment type="caution">
    <text evidence="10">The sequence shown here is derived from an EMBL/GenBank/DDBJ whole genome shotgun (WGS) entry which is preliminary data.</text>
</comment>
<keyword evidence="11" id="KW-1185">Reference proteome</keyword>
<dbReference type="PRINTS" id="PR00151">
    <property type="entry name" value="PORPHBDMNASE"/>
</dbReference>
<accession>A0A2T0BEF3</accession>
<dbReference type="AlphaFoldDB" id="A0A2T0BEF3"/>
<evidence type="ECO:0000256" key="1">
    <source>
        <dbReference type="ARBA" id="ARBA00002869"/>
    </source>
</evidence>
<feature type="domain" description="Porphobilinogen deaminase N-terminal" evidence="8">
    <location>
        <begin position="5"/>
        <end position="212"/>
    </location>
</feature>
<dbReference type="GO" id="GO:0006782">
    <property type="term" value="P:protoporphyrinogen IX biosynthetic process"/>
    <property type="evidence" value="ECO:0007669"/>
    <property type="project" value="UniProtKB-UniRule"/>
</dbReference>
<comment type="function">
    <text evidence="1 7">Tetrapolymerization of the monopyrrole PBG into the hydroxymethylbilane pre-uroporphyrinogen in several discrete steps.</text>
</comment>
<dbReference type="SUPFAM" id="SSF54782">
    <property type="entry name" value="Porphobilinogen deaminase (hydroxymethylbilane synthase), C-terminal domain"/>
    <property type="match status" value="1"/>
</dbReference>
<proteinExistence type="inferred from homology"/>
<evidence type="ECO:0000259" key="8">
    <source>
        <dbReference type="Pfam" id="PF01379"/>
    </source>
</evidence>
<dbReference type="PIRSF" id="PIRSF001438">
    <property type="entry name" value="4pyrrol_synth_OHMeBilane_synth"/>
    <property type="match status" value="1"/>
</dbReference>
<comment type="catalytic activity">
    <reaction evidence="6 7">
        <text>4 porphobilinogen + H2O = hydroxymethylbilane + 4 NH4(+)</text>
        <dbReference type="Rhea" id="RHEA:13185"/>
        <dbReference type="ChEBI" id="CHEBI:15377"/>
        <dbReference type="ChEBI" id="CHEBI:28938"/>
        <dbReference type="ChEBI" id="CHEBI:57845"/>
        <dbReference type="ChEBI" id="CHEBI:58126"/>
        <dbReference type="EC" id="2.5.1.61"/>
    </reaction>
</comment>
<keyword evidence="4 7" id="KW-0808">Transferase</keyword>
<comment type="miscellaneous">
    <text evidence="7">The porphobilinogen subunits are added to the dipyrromethane group.</text>
</comment>
<dbReference type="EMBL" id="PVXQ01000018">
    <property type="protein sequence ID" value="PRR82212.1"/>
    <property type="molecule type" value="Genomic_DNA"/>
</dbReference>
<evidence type="ECO:0000256" key="2">
    <source>
        <dbReference type="ARBA" id="ARBA00005638"/>
    </source>
</evidence>
<comment type="subunit">
    <text evidence="3 7">Monomer.</text>
</comment>
<gene>
    <name evidence="7 10" type="primary">hemC</name>
    <name evidence="10" type="ORF">CLVI_18720</name>
</gene>
<dbReference type="Pfam" id="PF01379">
    <property type="entry name" value="Porphobil_deam"/>
    <property type="match status" value="1"/>
</dbReference>
<dbReference type="Gene3D" id="3.30.160.40">
    <property type="entry name" value="Porphobilinogen deaminase, C-terminal domain"/>
    <property type="match status" value="1"/>
</dbReference>
<evidence type="ECO:0000256" key="5">
    <source>
        <dbReference type="ARBA" id="ARBA00023244"/>
    </source>
</evidence>
<feature type="domain" description="Porphobilinogen deaminase C-terminal" evidence="9">
    <location>
        <begin position="227"/>
        <end position="294"/>
    </location>
</feature>
<dbReference type="NCBIfam" id="TIGR00212">
    <property type="entry name" value="hemC"/>
    <property type="match status" value="1"/>
</dbReference>
<dbReference type="PROSITE" id="PS00533">
    <property type="entry name" value="PORPHOBILINOGEN_DEAM"/>
    <property type="match status" value="1"/>
</dbReference>
<dbReference type="Proteomes" id="UP000239471">
    <property type="component" value="Unassembled WGS sequence"/>
</dbReference>
<dbReference type="InterPro" id="IPR022418">
    <property type="entry name" value="Porphobilinogen_deaminase_C"/>
</dbReference>
<sequence>MQEKIIVGTRGSALALKQTNMVIDILKKKLENVEFEIKIITTTGDRIQDRSLDKIGGKGLFVLEIEKALRDKDIDIAVHSMKDIPAFVDSDFEISPLLKREDPRDILISKDNVKFADLPKNAVIGTSSLRRVMQLRNLRSDLIYLPVRGNIDSRIKKLETGEFQGIILAAAGLNRMGWSSRVTEYFNIDQVIPSVGQGALCIEYRTNDMVIKNIIHEQNRNNEIRGIMAERSFLEAVNGSCSIAMGAFGEIIGEELSLKGFYSEDPEGRLIVKTVKGKAKDYQLLGQSLAFELKK</sequence>
<dbReference type="InterPro" id="IPR022419">
    <property type="entry name" value="Porphobilin_deaminase_cofac_BS"/>
</dbReference>
<dbReference type="GO" id="GO:0004418">
    <property type="term" value="F:hydroxymethylbilane synthase activity"/>
    <property type="evidence" value="ECO:0007669"/>
    <property type="project" value="UniProtKB-UniRule"/>
</dbReference>
<dbReference type="OrthoDB" id="9810298at2"/>
<evidence type="ECO:0000313" key="10">
    <source>
        <dbReference type="EMBL" id="PRR82212.1"/>
    </source>
</evidence>
<reference evidence="10 11" key="1">
    <citation type="submission" date="2018-03" db="EMBL/GenBank/DDBJ databases">
        <title>Genome sequence of Clostridium vincentii DSM 10228.</title>
        <authorList>
            <person name="Poehlein A."/>
            <person name="Daniel R."/>
        </authorList>
    </citation>
    <scope>NUCLEOTIDE SEQUENCE [LARGE SCALE GENOMIC DNA]</scope>
    <source>
        <strain evidence="10 11">DSM 10228</strain>
    </source>
</reference>
<dbReference type="InterPro" id="IPR036803">
    <property type="entry name" value="Porphobilinogen_deaminase_C_sf"/>
</dbReference>
<comment type="similarity">
    <text evidence="2 7">Belongs to the HMBS family.</text>
</comment>
<dbReference type="SUPFAM" id="SSF53850">
    <property type="entry name" value="Periplasmic binding protein-like II"/>
    <property type="match status" value="1"/>
</dbReference>
<evidence type="ECO:0000313" key="11">
    <source>
        <dbReference type="Proteomes" id="UP000239471"/>
    </source>
</evidence>
<dbReference type="Gene3D" id="3.40.190.10">
    <property type="entry name" value="Periplasmic binding protein-like II"/>
    <property type="match status" value="2"/>
</dbReference>
<keyword evidence="5 7" id="KW-0627">Porphyrin biosynthesis</keyword>
<dbReference type="Pfam" id="PF03900">
    <property type="entry name" value="Porphobil_deamC"/>
    <property type="match status" value="1"/>
</dbReference>
<dbReference type="PANTHER" id="PTHR11557:SF0">
    <property type="entry name" value="PORPHOBILINOGEN DEAMINASE"/>
    <property type="match status" value="1"/>
</dbReference>
<protein>
    <recommendedName>
        <fullName evidence="7">Porphobilinogen deaminase</fullName>
        <shortName evidence="7">PBG</shortName>
        <ecNumber evidence="7">2.5.1.61</ecNumber>
    </recommendedName>
    <alternativeName>
        <fullName evidence="7">Hydroxymethylbilane synthase</fullName>
        <shortName evidence="7">HMBS</shortName>
    </alternativeName>
    <alternativeName>
        <fullName evidence="7">Pre-uroporphyrinogen synthase</fullName>
    </alternativeName>
</protein>
<dbReference type="EC" id="2.5.1.61" evidence="7"/>
<evidence type="ECO:0000256" key="4">
    <source>
        <dbReference type="ARBA" id="ARBA00022679"/>
    </source>
</evidence>